<keyword evidence="9 11" id="KW-0694">RNA-binding</keyword>
<comment type="similarity">
    <text evidence="2">Belongs to the ribonuclease III family.</text>
</comment>
<feature type="domain" description="RNase III" evidence="13">
    <location>
        <begin position="19"/>
        <end position="144"/>
    </location>
</feature>
<dbReference type="GO" id="GO:0046872">
    <property type="term" value="F:metal ion binding"/>
    <property type="evidence" value="ECO:0007669"/>
    <property type="project" value="UniProtKB-KW"/>
</dbReference>
<dbReference type="NCBIfam" id="TIGR02191">
    <property type="entry name" value="RNaseIII"/>
    <property type="match status" value="1"/>
</dbReference>
<keyword evidence="8 11" id="KW-0460">Magnesium</keyword>
<dbReference type="PANTHER" id="PTHR14950">
    <property type="entry name" value="DICER-RELATED"/>
    <property type="match status" value="1"/>
</dbReference>
<dbReference type="CDD" id="cd10845">
    <property type="entry name" value="DSRM_RNAse_III_family"/>
    <property type="match status" value="1"/>
</dbReference>
<dbReference type="InterPro" id="IPR000999">
    <property type="entry name" value="RNase_III_dom"/>
</dbReference>
<comment type="subunit">
    <text evidence="11">Homodimer.</text>
</comment>
<comment type="cofactor">
    <cofactor evidence="11">
        <name>Mg(2+)</name>
        <dbReference type="ChEBI" id="CHEBI:18420"/>
    </cofactor>
</comment>
<reference evidence="14 15" key="1">
    <citation type="submission" date="2017-11" db="EMBL/GenBank/DDBJ databases">
        <authorList>
            <person name="Duchaud E."/>
        </authorList>
    </citation>
    <scope>NUCLEOTIDE SEQUENCE [LARGE SCALE GENOMIC DNA]</scope>
    <source>
        <strain evidence="14 15">TNO010</strain>
    </source>
</reference>
<evidence type="ECO:0000313" key="14">
    <source>
        <dbReference type="EMBL" id="SOU89087.1"/>
    </source>
</evidence>
<sequence length="245" mass="28577">MNFLRRIVKPQNKEDEIFYYELKKLLNFKPVKLSHYKKAFTHRSLKLVDKKGRPINYERLEFLGDAILGSVMASYLYKKAPEGDEGYLTQMRSKVVSREHLNTLGKDLNLIRFVKSNVAPEHISNNLYGNIFEALIGAIYLDRGYNYCLEFIYKEVVLPYVNLERLEGKISSYKGYVIEWCQKNKKKYKFESFEDSGNQAKKHFSVTLHINDKVTGKGRATSKKKAEEIAAKRAYFALQTQMEKS</sequence>
<dbReference type="EC" id="3.1.26.3" evidence="11"/>
<dbReference type="SUPFAM" id="SSF54768">
    <property type="entry name" value="dsRNA-binding domain-like"/>
    <property type="match status" value="1"/>
</dbReference>
<keyword evidence="11" id="KW-0698">rRNA processing</keyword>
<keyword evidence="11" id="KW-0963">Cytoplasm</keyword>
<keyword evidence="6 11" id="KW-0255">Endonuclease</keyword>
<evidence type="ECO:0000256" key="9">
    <source>
        <dbReference type="ARBA" id="ARBA00022884"/>
    </source>
</evidence>
<evidence type="ECO:0000259" key="12">
    <source>
        <dbReference type="PROSITE" id="PS50137"/>
    </source>
</evidence>
<gene>
    <name evidence="11 14" type="primary">rnc</name>
    <name evidence="14" type="ORF">TNO010_30063</name>
</gene>
<dbReference type="Proteomes" id="UP000490060">
    <property type="component" value="Unassembled WGS sequence"/>
</dbReference>
<name>A0A2I2MAG4_9FLAO</name>
<dbReference type="AlphaFoldDB" id="A0A2I2MAG4"/>
<feature type="binding site" evidence="11">
    <location>
        <position position="133"/>
    </location>
    <ligand>
        <name>Mg(2+)</name>
        <dbReference type="ChEBI" id="CHEBI:18420"/>
    </ligand>
</feature>
<dbReference type="PROSITE" id="PS50142">
    <property type="entry name" value="RNASE_3_2"/>
    <property type="match status" value="1"/>
</dbReference>
<feature type="binding site" evidence="11">
    <location>
        <position position="130"/>
    </location>
    <ligand>
        <name>Mg(2+)</name>
        <dbReference type="ChEBI" id="CHEBI:18420"/>
    </ligand>
</feature>
<keyword evidence="4 11" id="KW-0540">Nuclease</keyword>
<protein>
    <recommendedName>
        <fullName evidence="11">Ribonuclease 3</fullName>
        <ecNumber evidence="11">3.1.26.3</ecNumber>
    </recommendedName>
    <alternativeName>
        <fullName evidence="11">Ribonuclease III</fullName>
        <shortName evidence="11">RNase III</shortName>
    </alternativeName>
</protein>
<dbReference type="InterPro" id="IPR011907">
    <property type="entry name" value="RNase_III"/>
</dbReference>
<dbReference type="GO" id="GO:0006364">
    <property type="term" value="P:rRNA processing"/>
    <property type="evidence" value="ECO:0007669"/>
    <property type="project" value="UniProtKB-UniRule"/>
</dbReference>
<keyword evidence="3 11" id="KW-0507">mRNA processing</keyword>
<dbReference type="CDD" id="cd00593">
    <property type="entry name" value="RIBOc"/>
    <property type="match status" value="1"/>
</dbReference>
<evidence type="ECO:0000256" key="3">
    <source>
        <dbReference type="ARBA" id="ARBA00022664"/>
    </source>
</evidence>
<keyword evidence="7 11" id="KW-0378">Hydrolase</keyword>
<dbReference type="PROSITE" id="PS50137">
    <property type="entry name" value="DS_RBD"/>
    <property type="match status" value="1"/>
</dbReference>
<feature type="active site" evidence="11">
    <location>
        <position position="133"/>
    </location>
</feature>
<evidence type="ECO:0000256" key="6">
    <source>
        <dbReference type="ARBA" id="ARBA00022759"/>
    </source>
</evidence>
<dbReference type="HAMAP" id="MF_00104">
    <property type="entry name" value="RNase_III"/>
    <property type="match status" value="1"/>
</dbReference>
<dbReference type="GO" id="GO:0008033">
    <property type="term" value="P:tRNA processing"/>
    <property type="evidence" value="ECO:0007669"/>
    <property type="project" value="UniProtKB-KW"/>
</dbReference>
<feature type="binding site" evidence="11">
    <location>
        <position position="61"/>
    </location>
    <ligand>
        <name>Mg(2+)</name>
        <dbReference type="ChEBI" id="CHEBI:18420"/>
    </ligand>
</feature>
<dbReference type="PANTHER" id="PTHR14950:SF37">
    <property type="entry name" value="ENDORIBONUCLEASE DICER"/>
    <property type="match status" value="1"/>
</dbReference>
<keyword evidence="11" id="KW-0699">rRNA-binding</keyword>
<evidence type="ECO:0000259" key="13">
    <source>
        <dbReference type="PROSITE" id="PS50142"/>
    </source>
</evidence>
<evidence type="ECO:0000256" key="8">
    <source>
        <dbReference type="ARBA" id="ARBA00022842"/>
    </source>
</evidence>
<evidence type="ECO:0000256" key="2">
    <source>
        <dbReference type="ARBA" id="ARBA00010183"/>
    </source>
</evidence>
<dbReference type="RefSeq" id="WP_058885936.1">
    <property type="nucleotide sequence ID" value="NZ_JAFMUG010000001.1"/>
</dbReference>
<feature type="active site" evidence="11">
    <location>
        <position position="65"/>
    </location>
</feature>
<dbReference type="PROSITE" id="PS00517">
    <property type="entry name" value="RNASE_3_1"/>
    <property type="match status" value="1"/>
</dbReference>
<evidence type="ECO:0000256" key="4">
    <source>
        <dbReference type="ARBA" id="ARBA00022722"/>
    </source>
</evidence>
<dbReference type="Gene3D" id="3.30.160.20">
    <property type="match status" value="1"/>
</dbReference>
<evidence type="ECO:0000256" key="7">
    <source>
        <dbReference type="ARBA" id="ARBA00022801"/>
    </source>
</evidence>
<dbReference type="GO" id="GO:0004525">
    <property type="term" value="F:ribonuclease III activity"/>
    <property type="evidence" value="ECO:0007669"/>
    <property type="project" value="UniProtKB-UniRule"/>
</dbReference>
<comment type="catalytic activity">
    <reaction evidence="1 11">
        <text>Endonucleolytic cleavage to 5'-phosphomonoester.</text>
        <dbReference type="EC" id="3.1.26.3"/>
    </reaction>
</comment>
<keyword evidence="5 11" id="KW-0479">Metal-binding</keyword>
<dbReference type="Pfam" id="PF14622">
    <property type="entry name" value="Ribonucleas_3_3"/>
    <property type="match status" value="1"/>
</dbReference>
<dbReference type="SMART" id="SM00358">
    <property type="entry name" value="DSRM"/>
    <property type="match status" value="1"/>
</dbReference>
<keyword evidence="11" id="KW-0819">tRNA processing</keyword>
<comment type="function">
    <text evidence="10 11">Digests double-stranded RNA. Involved in the processing of primary rRNA transcript to yield the immediate precursors to the large and small rRNAs (23S and 16S). Processes some mRNAs, and tRNAs when they are encoded in the rRNA operon. Processes pre-crRNA and tracrRNA of type II CRISPR loci if present in the organism.</text>
</comment>
<evidence type="ECO:0000256" key="11">
    <source>
        <dbReference type="HAMAP-Rule" id="MF_00104"/>
    </source>
</evidence>
<accession>A0A2I2MAG4</accession>
<evidence type="ECO:0000256" key="1">
    <source>
        <dbReference type="ARBA" id="ARBA00000109"/>
    </source>
</evidence>
<dbReference type="GeneID" id="86817886"/>
<dbReference type="Gene3D" id="1.10.1520.10">
    <property type="entry name" value="Ribonuclease III domain"/>
    <property type="match status" value="1"/>
</dbReference>
<dbReference type="GO" id="GO:0019843">
    <property type="term" value="F:rRNA binding"/>
    <property type="evidence" value="ECO:0007669"/>
    <property type="project" value="UniProtKB-KW"/>
</dbReference>
<proteinExistence type="inferred from homology"/>
<dbReference type="GO" id="GO:0005737">
    <property type="term" value="C:cytoplasm"/>
    <property type="evidence" value="ECO:0007669"/>
    <property type="project" value="UniProtKB-SubCell"/>
</dbReference>
<dbReference type="SMART" id="SM00535">
    <property type="entry name" value="RIBOc"/>
    <property type="match status" value="1"/>
</dbReference>
<dbReference type="EMBL" id="OENE01000023">
    <property type="protein sequence ID" value="SOU89087.1"/>
    <property type="molecule type" value="Genomic_DNA"/>
</dbReference>
<feature type="domain" description="DRBM" evidence="12">
    <location>
        <begin position="172"/>
        <end position="240"/>
    </location>
</feature>
<dbReference type="Pfam" id="PF00035">
    <property type="entry name" value="dsrm"/>
    <property type="match status" value="1"/>
</dbReference>
<comment type="subcellular location">
    <subcellularLocation>
        <location evidence="11">Cytoplasm</location>
    </subcellularLocation>
</comment>
<dbReference type="SUPFAM" id="SSF69065">
    <property type="entry name" value="RNase III domain-like"/>
    <property type="match status" value="1"/>
</dbReference>
<dbReference type="InterPro" id="IPR036389">
    <property type="entry name" value="RNase_III_sf"/>
</dbReference>
<evidence type="ECO:0000256" key="10">
    <source>
        <dbReference type="ARBA" id="ARBA00049596"/>
    </source>
</evidence>
<organism evidence="14 15">
    <name type="scientific">Tenacibaculum finnmarkense genomovar ulcerans</name>
    <dbReference type="NCBI Taxonomy" id="2781388"/>
    <lineage>
        <taxon>Bacteria</taxon>
        <taxon>Pseudomonadati</taxon>
        <taxon>Bacteroidota</taxon>
        <taxon>Flavobacteriia</taxon>
        <taxon>Flavobacteriales</taxon>
        <taxon>Flavobacteriaceae</taxon>
        <taxon>Tenacibaculum</taxon>
        <taxon>Tenacibaculum finnmarkense</taxon>
    </lineage>
</organism>
<dbReference type="InterPro" id="IPR014720">
    <property type="entry name" value="dsRBD_dom"/>
</dbReference>
<evidence type="ECO:0000256" key="5">
    <source>
        <dbReference type="ARBA" id="ARBA00022723"/>
    </source>
</evidence>
<dbReference type="GO" id="GO:0006397">
    <property type="term" value="P:mRNA processing"/>
    <property type="evidence" value="ECO:0007669"/>
    <property type="project" value="UniProtKB-UniRule"/>
</dbReference>
<evidence type="ECO:0000313" key="15">
    <source>
        <dbReference type="Proteomes" id="UP000490060"/>
    </source>
</evidence>